<dbReference type="Gene3D" id="1.10.287.470">
    <property type="entry name" value="Helix hairpin bin"/>
    <property type="match status" value="1"/>
</dbReference>
<dbReference type="Proteomes" id="UP000199035">
    <property type="component" value="Unassembled WGS sequence"/>
</dbReference>
<dbReference type="GO" id="GO:0015679">
    <property type="term" value="P:plasma membrane copper ion transport"/>
    <property type="evidence" value="ECO:0007669"/>
    <property type="project" value="TreeGrafter"/>
</dbReference>
<keyword evidence="1" id="KW-0813">Transport</keyword>
<proteinExistence type="predicted"/>
<evidence type="ECO:0000256" key="3">
    <source>
        <dbReference type="SAM" id="Phobius"/>
    </source>
</evidence>
<accession>A0A1H3NL32</accession>
<organism evidence="4 5">
    <name type="scientific">Acinetobacter kyonggiensis</name>
    <dbReference type="NCBI Taxonomy" id="595670"/>
    <lineage>
        <taxon>Bacteria</taxon>
        <taxon>Pseudomonadati</taxon>
        <taxon>Pseudomonadota</taxon>
        <taxon>Gammaproteobacteria</taxon>
        <taxon>Moraxellales</taxon>
        <taxon>Moraxellaceae</taxon>
        <taxon>Acinetobacter</taxon>
    </lineage>
</organism>
<dbReference type="RefSeq" id="WP_092692956.1">
    <property type="nucleotide sequence ID" value="NZ_FNPK01000050.1"/>
</dbReference>
<keyword evidence="3" id="KW-0472">Membrane</keyword>
<feature type="transmembrane region" description="Helical" evidence="3">
    <location>
        <begin position="12"/>
        <end position="30"/>
    </location>
</feature>
<dbReference type="AlphaFoldDB" id="A0A1H3NL32"/>
<gene>
    <name evidence="4" type="ORF">SAMN05421643_1502</name>
</gene>
<name>A0A1H3NL32_9GAMM</name>
<keyword evidence="3" id="KW-1133">Transmembrane helix</keyword>
<dbReference type="GO" id="GO:0060003">
    <property type="term" value="P:copper ion export"/>
    <property type="evidence" value="ECO:0007669"/>
    <property type="project" value="TreeGrafter"/>
</dbReference>
<keyword evidence="5" id="KW-1185">Reference proteome</keyword>
<protein>
    <submittedName>
        <fullName evidence="4">Multidrug efflux pump subunit AcrA (Membrane-fusion protein)</fullName>
    </submittedName>
</protein>
<dbReference type="Gene3D" id="2.40.50.100">
    <property type="match status" value="1"/>
</dbReference>
<dbReference type="STRING" id="595670.SAMN05421643_1502"/>
<dbReference type="Gene3D" id="2.40.420.20">
    <property type="match status" value="1"/>
</dbReference>
<dbReference type="PANTHER" id="PTHR30097">
    <property type="entry name" value="CATION EFFLUX SYSTEM PROTEIN CUSB"/>
    <property type="match status" value="1"/>
</dbReference>
<evidence type="ECO:0000256" key="2">
    <source>
        <dbReference type="SAM" id="Coils"/>
    </source>
</evidence>
<feature type="coiled-coil region" evidence="2">
    <location>
        <begin position="140"/>
        <end position="198"/>
    </location>
</feature>
<dbReference type="GO" id="GO:0030288">
    <property type="term" value="C:outer membrane-bounded periplasmic space"/>
    <property type="evidence" value="ECO:0007669"/>
    <property type="project" value="TreeGrafter"/>
</dbReference>
<evidence type="ECO:0000313" key="5">
    <source>
        <dbReference type="Proteomes" id="UP000199035"/>
    </source>
</evidence>
<dbReference type="GO" id="GO:0046914">
    <property type="term" value="F:transition metal ion binding"/>
    <property type="evidence" value="ECO:0007669"/>
    <property type="project" value="TreeGrafter"/>
</dbReference>
<dbReference type="EMBL" id="FNPK01000050">
    <property type="protein sequence ID" value="SDY89370.1"/>
    <property type="molecule type" value="Genomic_DNA"/>
</dbReference>
<keyword evidence="3" id="KW-0812">Transmembrane</keyword>
<evidence type="ECO:0000313" key="4">
    <source>
        <dbReference type="EMBL" id="SDY89370.1"/>
    </source>
</evidence>
<dbReference type="SUPFAM" id="SSF111369">
    <property type="entry name" value="HlyD-like secretion proteins"/>
    <property type="match status" value="1"/>
</dbReference>
<evidence type="ECO:0000256" key="1">
    <source>
        <dbReference type="ARBA" id="ARBA00022448"/>
    </source>
</evidence>
<dbReference type="InterPro" id="IPR051909">
    <property type="entry name" value="MFP_Cation_Efflux"/>
</dbReference>
<dbReference type="PANTHER" id="PTHR30097:SF4">
    <property type="entry name" value="SLR6042 PROTEIN"/>
    <property type="match status" value="1"/>
</dbReference>
<keyword evidence="2" id="KW-0175">Coiled coil</keyword>
<reference evidence="5" key="1">
    <citation type="submission" date="2016-10" db="EMBL/GenBank/DDBJ databases">
        <authorList>
            <person name="Varghese N."/>
            <person name="Submissions S."/>
        </authorList>
    </citation>
    <scope>NUCLEOTIDE SEQUENCE [LARGE SCALE GENOMIC DNA]</scope>
    <source>
        <strain evidence="5">ANC 5109</strain>
    </source>
</reference>
<sequence length="412" mass="44546">MSQQVSVLRNNKIFLSICTLVLVILGVWWASSSLFNKNKAEKSKPQNVTANETETIDVSGNQILISPTQIQQAGIQLQTLGQATSDVQLALTLQGQAQWSPQSKVVLTSPIAGIVQQVLVQPLAEVGLHNPVLAIHSPDLIQIQNEILQIRAQLQLASQNLARERSLYAEGIIAEKRVQEAQNVVQRLNIDLSAKQRMLQFMGGSSSQGLNSVVYVKSPAKGSVESLQVSAGQYVETGAVLGQLVNSDLPLQLMLQAPLADSKYIQIGDLVKVEGCEITGQVQKIAPALSDNTQSQNVLVQMNAKDNCLKVQQFIKANIQSHNPTTETAWVIPSTALTLKDNKHFIFIKNQNGFFAMPVELVGANQQQSHVIGNTLKPGIQVAVNGVERLKAVWSGFGAEQAPPASSSTAMK</sequence>